<dbReference type="RefSeq" id="XP_027712111.1">
    <property type="nucleotide sequence ID" value="XM_027856310.1"/>
</dbReference>
<dbReference type="GO" id="GO:0003677">
    <property type="term" value="F:DNA binding"/>
    <property type="evidence" value="ECO:0007669"/>
    <property type="project" value="InterPro"/>
</dbReference>
<feature type="region of interest" description="Disordered" evidence="1">
    <location>
        <begin position="116"/>
        <end position="259"/>
    </location>
</feature>
<protein>
    <recommendedName>
        <fullName evidence="4">Membrane anchored junction protein</fullName>
    </recommendedName>
</protein>
<dbReference type="Ensembl" id="ENSVURT00010004130.1">
    <property type="protein sequence ID" value="ENSVURP00010003646.1"/>
    <property type="gene ID" value="ENSVURG00010002912.1"/>
</dbReference>
<dbReference type="CTD" id="283129"/>
<dbReference type="GeneTree" id="ENSGT00390000007971"/>
<dbReference type="AlphaFoldDB" id="A0A4X2K0U3"/>
<dbReference type="GeneID" id="114038835"/>
<feature type="compositionally biased region" description="Acidic residues" evidence="1">
    <location>
        <begin position="204"/>
        <end position="214"/>
    </location>
</feature>
<accession>A0A4X2K0U3</accession>
<evidence type="ECO:0000256" key="1">
    <source>
        <dbReference type="SAM" id="MobiDB-lite"/>
    </source>
</evidence>
<dbReference type="PANTHER" id="PTHR35824:SF1">
    <property type="entry name" value="MEMBRANE-ANCHORED JUNCTION PROTEIN"/>
    <property type="match status" value="1"/>
</dbReference>
<evidence type="ECO:0000313" key="2">
    <source>
        <dbReference type="Ensembl" id="ENSVURP00010003646.1"/>
    </source>
</evidence>
<evidence type="ECO:0000313" key="3">
    <source>
        <dbReference type="Proteomes" id="UP000314987"/>
    </source>
</evidence>
<dbReference type="OrthoDB" id="6162963at2759"/>
<sequence>MSLQAFTYPLPETRFLHAGTSLYKFKIRYGSSVRGEEIADKKVVSQELEDSIRAVLGNLDNLQPFTTDHFIIFPYKSKWERVSHLRFKHGAAFLEPYPFVCTLYVEMKWAPAGTSGGDNDFPEMPDAPSADCPPALGQGESQGSGSYLKGHNEEAEVRTVAAKRRRLEGGKFPPGREQGRATMGTSRRKKPSAQTRRNWPGEPASEEEETEDFDTAFLKERGALAGSGSSLGDPKGHPPQTSGLSSPEGPPKPKPAGFWGFLSSLLPFRLFGWRGHQ</sequence>
<dbReference type="GO" id="GO:0005637">
    <property type="term" value="C:nuclear inner membrane"/>
    <property type="evidence" value="ECO:0007669"/>
    <property type="project" value="TreeGrafter"/>
</dbReference>
<reference evidence="2" key="3">
    <citation type="submission" date="2025-09" db="UniProtKB">
        <authorList>
            <consortium name="Ensembl"/>
        </authorList>
    </citation>
    <scope>IDENTIFICATION</scope>
</reference>
<dbReference type="OMA" id="FLEPYPF"/>
<organism evidence="2 3">
    <name type="scientific">Vombatus ursinus</name>
    <name type="common">Common wombat</name>
    <dbReference type="NCBI Taxonomy" id="29139"/>
    <lineage>
        <taxon>Eukaryota</taxon>
        <taxon>Metazoa</taxon>
        <taxon>Chordata</taxon>
        <taxon>Craniata</taxon>
        <taxon>Vertebrata</taxon>
        <taxon>Euteleostomi</taxon>
        <taxon>Mammalia</taxon>
        <taxon>Metatheria</taxon>
        <taxon>Diprotodontia</taxon>
        <taxon>Vombatidae</taxon>
        <taxon>Vombatus</taxon>
    </lineage>
</organism>
<reference evidence="3" key="1">
    <citation type="submission" date="2018-12" db="EMBL/GenBank/DDBJ databases">
        <authorList>
            <person name="Yazar S."/>
        </authorList>
    </citation>
    <scope>NUCLEOTIDE SEQUENCE [LARGE SCALE GENOMIC DNA]</scope>
</reference>
<feature type="compositionally biased region" description="Low complexity" evidence="1">
    <location>
        <begin position="223"/>
        <end position="232"/>
    </location>
</feature>
<dbReference type="InterPro" id="IPR027816">
    <property type="entry name" value="MAJIN"/>
</dbReference>
<dbReference type="GO" id="GO:0007129">
    <property type="term" value="P:homologous chromosome pairing at meiosis"/>
    <property type="evidence" value="ECO:0007669"/>
    <property type="project" value="TreeGrafter"/>
</dbReference>
<reference evidence="2" key="2">
    <citation type="submission" date="2025-08" db="UniProtKB">
        <authorList>
            <consortium name="Ensembl"/>
        </authorList>
    </citation>
    <scope>IDENTIFICATION</scope>
</reference>
<dbReference type="Pfam" id="PF15077">
    <property type="entry name" value="MAJIN"/>
    <property type="match status" value="1"/>
</dbReference>
<dbReference type="STRING" id="29139.ENSVURP00010003646"/>
<proteinExistence type="predicted"/>
<keyword evidence="3" id="KW-1185">Reference proteome</keyword>
<dbReference type="PANTHER" id="PTHR35824">
    <property type="entry name" value="MEMBRANE-ANCHORED JUNCTION PROTEIN MAJIN"/>
    <property type="match status" value="1"/>
</dbReference>
<dbReference type="RefSeq" id="XP_027712112.1">
    <property type="nucleotide sequence ID" value="XM_027856311.1"/>
</dbReference>
<gene>
    <name evidence="2" type="primary">MAJIN</name>
</gene>
<name>A0A4X2K0U3_VOMUR</name>
<evidence type="ECO:0008006" key="4">
    <source>
        <dbReference type="Google" id="ProtNLM"/>
    </source>
</evidence>
<dbReference type="Proteomes" id="UP000314987">
    <property type="component" value="Unassembled WGS sequence"/>
</dbReference>
<dbReference type="GO" id="GO:0070197">
    <property type="term" value="P:meiotic attachment of telomere to nuclear envelope"/>
    <property type="evidence" value="ECO:0007669"/>
    <property type="project" value="TreeGrafter"/>
</dbReference>